<dbReference type="InterPro" id="IPR043502">
    <property type="entry name" value="DNA/RNA_pol_sf"/>
</dbReference>
<dbReference type="GO" id="GO:0004190">
    <property type="term" value="F:aspartic-type endopeptidase activity"/>
    <property type="evidence" value="ECO:0007669"/>
    <property type="project" value="UniProtKB-KW"/>
</dbReference>
<keyword evidence="5" id="KW-0862">Zinc</keyword>
<dbReference type="InterPro" id="IPR036397">
    <property type="entry name" value="RNaseH_sf"/>
</dbReference>
<dbReference type="InterPro" id="IPR039537">
    <property type="entry name" value="Retrotran_Ty1/copia-like"/>
</dbReference>
<dbReference type="Pfam" id="PF22936">
    <property type="entry name" value="Pol_BBD"/>
    <property type="match status" value="1"/>
</dbReference>
<name>A0A699H3Q3_TANCI</name>
<reference evidence="8" key="1">
    <citation type="journal article" date="2019" name="Sci. Rep.">
        <title>Draft genome of Tanacetum cinerariifolium, the natural source of mosquito coil.</title>
        <authorList>
            <person name="Yamashiro T."/>
            <person name="Shiraishi A."/>
            <person name="Satake H."/>
            <person name="Nakayama K."/>
        </authorList>
    </citation>
    <scope>NUCLEOTIDE SEQUENCE</scope>
</reference>
<feature type="compositionally biased region" description="Basic and acidic residues" evidence="6">
    <location>
        <begin position="1450"/>
        <end position="1466"/>
    </location>
</feature>
<dbReference type="Pfam" id="PF00098">
    <property type="entry name" value="zf-CCHC"/>
    <property type="match status" value="1"/>
</dbReference>
<evidence type="ECO:0000256" key="6">
    <source>
        <dbReference type="SAM" id="MobiDB-lite"/>
    </source>
</evidence>
<dbReference type="InterPro" id="IPR054722">
    <property type="entry name" value="PolX-like_BBD"/>
</dbReference>
<gene>
    <name evidence="8" type="ORF">Tci_301856</name>
</gene>
<dbReference type="SMART" id="SM00343">
    <property type="entry name" value="ZnF_C2HC"/>
    <property type="match status" value="2"/>
</dbReference>
<keyword evidence="5" id="KW-0863">Zinc-finger</keyword>
<evidence type="ECO:0000256" key="1">
    <source>
        <dbReference type="ARBA" id="ARBA00022670"/>
    </source>
</evidence>
<comment type="caution">
    <text evidence="8">The sequence shown here is derived from an EMBL/GenBank/DDBJ whole genome shotgun (WGS) entry which is preliminary data.</text>
</comment>
<dbReference type="PANTHER" id="PTHR42648:SF21">
    <property type="entry name" value="CYSTEINE-RICH RLK (RECEPTOR-LIKE PROTEIN KINASE) 8"/>
    <property type="match status" value="1"/>
</dbReference>
<evidence type="ECO:0000256" key="5">
    <source>
        <dbReference type="PROSITE-ProRule" id="PRU00047"/>
    </source>
</evidence>
<evidence type="ECO:0000256" key="2">
    <source>
        <dbReference type="ARBA" id="ARBA00022723"/>
    </source>
</evidence>
<evidence type="ECO:0000259" key="7">
    <source>
        <dbReference type="PROSITE" id="PS50158"/>
    </source>
</evidence>
<dbReference type="GO" id="GO:0008270">
    <property type="term" value="F:zinc ion binding"/>
    <property type="evidence" value="ECO:0007669"/>
    <property type="project" value="UniProtKB-KW"/>
</dbReference>
<feature type="region of interest" description="Disordered" evidence="6">
    <location>
        <begin position="1080"/>
        <end position="1105"/>
    </location>
</feature>
<feature type="region of interest" description="Disordered" evidence="6">
    <location>
        <begin position="842"/>
        <end position="869"/>
    </location>
</feature>
<dbReference type="PROSITE" id="PS50158">
    <property type="entry name" value="ZF_CCHC"/>
    <property type="match status" value="1"/>
</dbReference>
<keyword evidence="1" id="KW-0645">Protease</keyword>
<dbReference type="Gene3D" id="4.10.60.10">
    <property type="entry name" value="Zinc finger, CCHC-type"/>
    <property type="match status" value="1"/>
</dbReference>
<organism evidence="8">
    <name type="scientific">Tanacetum cinerariifolium</name>
    <name type="common">Dalmatian daisy</name>
    <name type="synonym">Chrysanthemum cinerariifolium</name>
    <dbReference type="NCBI Taxonomy" id="118510"/>
    <lineage>
        <taxon>Eukaryota</taxon>
        <taxon>Viridiplantae</taxon>
        <taxon>Streptophyta</taxon>
        <taxon>Embryophyta</taxon>
        <taxon>Tracheophyta</taxon>
        <taxon>Spermatophyta</taxon>
        <taxon>Magnoliopsida</taxon>
        <taxon>eudicotyledons</taxon>
        <taxon>Gunneridae</taxon>
        <taxon>Pentapetalae</taxon>
        <taxon>asterids</taxon>
        <taxon>campanulids</taxon>
        <taxon>Asterales</taxon>
        <taxon>Asteraceae</taxon>
        <taxon>Asteroideae</taxon>
        <taxon>Anthemideae</taxon>
        <taxon>Anthemidinae</taxon>
        <taxon>Tanacetum</taxon>
    </lineage>
</organism>
<dbReference type="InterPro" id="IPR012337">
    <property type="entry name" value="RNaseH-like_sf"/>
</dbReference>
<dbReference type="InterPro" id="IPR025724">
    <property type="entry name" value="GAG-pre-integrase_dom"/>
</dbReference>
<feature type="compositionally biased region" description="Polar residues" evidence="6">
    <location>
        <begin position="1094"/>
        <end position="1104"/>
    </location>
</feature>
<dbReference type="GO" id="GO:0003676">
    <property type="term" value="F:nucleic acid binding"/>
    <property type="evidence" value="ECO:0007669"/>
    <property type="project" value="InterPro"/>
</dbReference>
<keyword evidence="2" id="KW-0479">Metal-binding</keyword>
<protein>
    <submittedName>
        <fullName evidence="8">Putative ribonuclease H-like domain-containing protein</fullName>
    </submittedName>
</protein>
<dbReference type="SUPFAM" id="SSF57756">
    <property type="entry name" value="Retrovirus zinc finger-like domains"/>
    <property type="match status" value="1"/>
</dbReference>
<dbReference type="SUPFAM" id="SSF53098">
    <property type="entry name" value="Ribonuclease H-like"/>
    <property type="match status" value="1"/>
</dbReference>
<evidence type="ECO:0000256" key="3">
    <source>
        <dbReference type="ARBA" id="ARBA00022750"/>
    </source>
</evidence>
<feature type="domain" description="CCHC-type" evidence="7">
    <location>
        <begin position="830"/>
        <end position="845"/>
    </location>
</feature>
<sequence>SRGTDLYSITLQETSTPNPIFLMAKATSSQAWLWHRRLSHLNFNTINLLSKNDIVTGLPKLKFIKDHLCSSCELGKDKRKSFHTKTAPSYKRQLQLLHMDLCGPMRVKSINGKKYVLVIVNDYSRYTWTYFLRSKDETPNIFIDFLRLVQRGLHAQNHTLVEAAQTMLSATKVPLFFWAEAIATTYFTQNRSLVIPRHEKTPYHIINGRKPSVKLFYIFGSLCYIVRDGENLDKMKEKGDACIFVGYSNQSRAYRVYNKRTRMIVETIHVNFDEFPLMVLDHVSPDLVPQCPTTALEQDSLSPVVSKSSAITATDAPNQRQQQHTTLMTSISVAADTPLLNIQTTSETTSQAPTQVPTVTANENIIQEETNKKYAQVDEDEFINVFSTSVQEQGETSSCYVDSSKMHSFYQQHPSEHRRTKDHPLKQVIRNPSQSIRTRRQLATDGEMWMFTLITTLQNVINMKWLWKNKRDEENTVIRNKAHLVAKGYTQNEGINFKKSFALVARFEAVWLFIAYAAYKSFLVYQMDINTSFLYGPLEEEVIGTSMATKHLDADLSGTSVDQTKYHSMVEALTFGVDTAMDLEEKHSKCLMLLEVILNGDSPVPTRVIEGVLQLVAPTTAEQKLAKKNELKAYGTLLMALPDKHQLKFNSHKDANTLMEAIEKRFGGNTETKKKLVSQLEIHGMSLFQEDVNLNHKIYETEAKHSSSTGIATQNLAFMSLSNTDSTTDSVSAAASVSTVCAKLLVSFLPNVDSLSNEVIYSLFASQSSSPQLDNKDLKQIDVDDLEEMDLRWQMAMLTMRARRFLQKTCKNLYANGPTSMGFDMSKVECYNCHRKGHFARECRSPKDSRRSGATEPQRRTVRVKTSTSNALVSHCDESDYESWPPSSLYDRFQPSGGYHVVPPPYTGNFMPPKPNLVFNTVPTTVETDHVTFNVQLSPTKPEQDLPHTTRPTTPIIKNWVSDSEDESETKAPQFVLSFVQLSDGKRRNMKACFVCKSVDHLIKDCDYHTKKMAQLILRNYAHKGNHKQYAPLTHTNPQKHMVPTTVLTQFKPLFNTAIRPVSAAMPKINVTRPRYAHPVVTKSKSPIRRHITHSPSSKTSNSPPRVIAVKAPVVSVVQGMQGKWGNPQHALKDKGVIDSGCSRHMIGNMSYLSNFKEINGGYVAFGGNPKGGKISSKGKIKTGNLVRGLPTKVFEMTIHVLLVRKASNIEPLKSYCLVVTDDYNRFTWVFFLVTKDETSPILKTFINGLENQLSLKVKNRVLVTKPHNKTPYELLHGRTPSIGFIRPFGYPVTILNTLDPLGKFEGKVDEGFLVGYSVSSKAFRVFTSRTHIVQETLHVNFLENKPNVASSGPTWLFDIDSLTRTMNYQPANAGNHTNPSASFQYKFDAKKAAEEVDQQYMLFLVWSSGSTNPQNNDENAAFDGKEHDFYAKKPESEVNVSPSSSAQSRKQDDKTKKEAKEKSHVESFTGYRDLNAEFEDCSDNNINEDNATGSIVSTAGQNSLNSTNTFSAAEDITYSNDEDVVGVEADFNNFGKFYHNQRNPRGYIKLSKIQVGLKLYRKSFYNSRCRKNKARLVKQGHTQEEGIDYEEVFAPVAMIEAIRLCLGYASFMGFMVYQMDVKSAFLYGTIEEEVYVCPPLGFEDPDHPNKVYKFVKALYGLHQAPRAWYKTLANYLLDNGFQSGKIDQTLFIKKQKGDILLVQIYVDDIIFRATKKDLCKSFEKLMKDKFQMSSMGELTFFLGLQVKQKKDGIFISQDKYVAEILRKFGLTKGKSASTPIDTEKPLLKDPDGEDVDVHTYRLISWQCKKQTVVATSSTKAEYVAAASCCAQVL</sequence>
<dbReference type="InterPro" id="IPR036875">
    <property type="entry name" value="Znf_CCHC_sf"/>
</dbReference>
<evidence type="ECO:0000313" key="8">
    <source>
        <dbReference type="EMBL" id="GEX29881.1"/>
    </source>
</evidence>
<keyword evidence="3" id="KW-0064">Aspartyl protease</keyword>
<dbReference type="Pfam" id="PF07727">
    <property type="entry name" value="RVT_2"/>
    <property type="match status" value="2"/>
</dbReference>
<keyword evidence="4" id="KW-0378">Hydrolase</keyword>
<accession>A0A699H3Q3</accession>
<dbReference type="Gene3D" id="3.30.420.10">
    <property type="entry name" value="Ribonuclease H-like superfamily/Ribonuclease H"/>
    <property type="match status" value="1"/>
</dbReference>
<dbReference type="Pfam" id="PF25597">
    <property type="entry name" value="SH3_retrovirus"/>
    <property type="match status" value="2"/>
</dbReference>
<dbReference type="Pfam" id="PF13976">
    <property type="entry name" value="gag_pre-integrs"/>
    <property type="match status" value="1"/>
</dbReference>
<feature type="compositionally biased region" description="Basic and acidic residues" evidence="6">
    <location>
        <begin position="842"/>
        <end position="859"/>
    </location>
</feature>
<dbReference type="PANTHER" id="PTHR42648">
    <property type="entry name" value="TRANSPOSASE, PUTATIVE-RELATED"/>
    <property type="match status" value="1"/>
</dbReference>
<feature type="region of interest" description="Disordered" evidence="6">
    <location>
        <begin position="1435"/>
        <end position="1467"/>
    </location>
</feature>
<feature type="non-terminal residue" evidence="8">
    <location>
        <position position="1"/>
    </location>
</feature>
<evidence type="ECO:0000256" key="4">
    <source>
        <dbReference type="ARBA" id="ARBA00022801"/>
    </source>
</evidence>
<dbReference type="EMBL" id="BKCJ010100267">
    <property type="protein sequence ID" value="GEX29881.1"/>
    <property type="molecule type" value="Genomic_DNA"/>
</dbReference>
<dbReference type="InterPro" id="IPR057670">
    <property type="entry name" value="SH3_retrovirus"/>
</dbReference>
<dbReference type="GO" id="GO:0006508">
    <property type="term" value="P:proteolysis"/>
    <property type="evidence" value="ECO:0007669"/>
    <property type="project" value="UniProtKB-KW"/>
</dbReference>
<dbReference type="SUPFAM" id="SSF56672">
    <property type="entry name" value="DNA/RNA polymerases"/>
    <property type="match status" value="1"/>
</dbReference>
<dbReference type="InterPro" id="IPR013103">
    <property type="entry name" value="RVT_2"/>
</dbReference>
<dbReference type="InterPro" id="IPR001878">
    <property type="entry name" value="Znf_CCHC"/>
</dbReference>
<proteinExistence type="predicted"/>